<dbReference type="InterPro" id="IPR050782">
    <property type="entry name" value="PP1_regulatory_subunit_3"/>
</dbReference>
<dbReference type="OrthoDB" id="1881at2759"/>
<sequence>MESMGALCSPNGASSNILSLPASCPWDEDEESLGLEGIRPKSSPIPRRRSSVSSDDSLFPPSSSRRVSFADAFGLSLISVKQFDTWEVTDQSGSLESDLNEDKEYYMVPLFTLPQTAEELALRVHKQKLELESLELLSGTTTLRGTIRVLNICFDKTVCVRTSLDSWKSHFDLLAEYVPGSSNGGTDCFSFKLTLVPPFGEKGTRVDFCLRYETSLGTFWANNNENNYSLFCWEKSKEKSQNESENRKKSCLKTTSPDVSALTVADTNNEEFPVIHLNSESLNETSKNLEKESKELVEEISRNNSQRNRRKAARLEKVK</sequence>
<dbReference type="GO" id="GO:0005979">
    <property type="term" value="P:regulation of glycogen biosynthetic process"/>
    <property type="evidence" value="ECO:0007669"/>
    <property type="project" value="TreeGrafter"/>
</dbReference>
<proteinExistence type="predicted"/>
<dbReference type="GO" id="GO:0008157">
    <property type="term" value="F:protein phosphatase 1 binding"/>
    <property type="evidence" value="ECO:0007669"/>
    <property type="project" value="TreeGrafter"/>
</dbReference>
<dbReference type="PROSITE" id="PS51159">
    <property type="entry name" value="CBM21"/>
    <property type="match status" value="1"/>
</dbReference>
<evidence type="ECO:0000313" key="4">
    <source>
        <dbReference type="RefSeq" id="XP_026094853.1"/>
    </source>
</evidence>
<dbReference type="GO" id="GO:2001069">
    <property type="term" value="F:glycogen binding"/>
    <property type="evidence" value="ECO:0007669"/>
    <property type="project" value="TreeGrafter"/>
</dbReference>
<dbReference type="InterPro" id="IPR005036">
    <property type="entry name" value="CBM21_dom"/>
</dbReference>
<feature type="region of interest" description="Disordered" evidence="1">
    <location>
        <begin position="1"/>
        <end position="63"/>
    </location>
</feature>
<dbReference type="Proteomes" id="UP000515129">
    <property type="component" value="Chromosome 50"/>
</dbReference>
<organism evidence="3 4">
    <name type="scientific">Carassius auratus</name>
    <name type="common">Goldfish</name>
    <dbReference type="NCBI Taxonomy" id="7957"/>
    <lineage>
        <taxon>Eukaryota</taxon>
        <taxon>Metazoa</taxon>
        <taxon>Chordata</taxon>
        <taxon>Craniata</taxon>
        <taxon>Vertebrata</taxon>
        <taxon>Euteleostomi</taxon>
        <taxon>Actinopterygii</taxon>
        <taxon>Neopterygii</taxon>
        <taxon>Teleostei</taxon>
        <taxon>Ostariophysi</taxon>
        <taxon>Cypriniformes</taxon>
        <taxon>Cyprinidae</taxon>
        <taxon>Cyprininae</taxon>
        <taxon>Carassius</taxon>
    </lineage>
</organism>
<feature type="compositionally biased region" description="Low complexity" evidence="1">
    <location>
        <begin position="40"/>
        <end position="63"/>
    </location>
</feature>
<dbReference type="GO" id="GO:0000164">
    <property type="term" value="C:protein phosphatase type 1 complex"/>
    <property type="evidence" value="ECO:0007669"/>
    <property type="project" value="TreeGrafter"/>
</dbReference>
<dbReference type="AlphaFoldDB" id="A0A6P6MEB5"/>
<feature type="domain" description="CBM21" evidence="2">
    <location>
        <begin position="121"/>
        <end position="231"/>
    </location>
</feature>
<keyword evidence="3" id="KW-1185">Reference proteome</keyword>
<evidence type="ECO:0000259" key="2">
    <source>
        <dbReference type="PROSITE" id="PS51159"/>
    </source>
</evidence>
<name>A0A6P6MEB5_CARAU</name>
<protein>
    <submittedName>
        <fullName evidence="4">Protein phosphatase 1 regulatory subunit 3A</fullName>
    </submittedName>
</protein>
<dbReference type="Gene3D" id="2.60.40.2440">
    <property type="entry name" value="Carbohydrate binding type-21 domain"/>
    <property type="match status" value="1"/>
</dbReference>
<dbReference type="PANTHER" id="PTHR12307">
    <property type="entry name" value="PROTEIN PHOSPHATASE 1 REGULATORY SUBUNIT"/>
    <property type="match status" value="1"/>
</dbReference>
<dbReference type="RefSeq" id="XP_026094853.1">
    <property type="nucleotide sequence ID" value="XM_026239068.1"/>
</dbReference>
<evidence type="ECO:0000313" key="3">
    <source>
        <dbReference type="Proteomes" id="UP000515129"/>
    </source>
</evidence>
<dbReference type="CDD" id="cd22255">
    <property type="entry name" value="PBD_PPP1R3A"/>
    <property type="match status" value="1"/>
</dbReference>
<dbReference type="PANTHER" id="PTHR12307:SF2">
    <property type="entry name" value="PROTEIN PHOSPHATASE 1 REGULATORY SUBUNIT 3A"/>
    <property type="match status" value="1"/>
</dbReference>
<dbReference type="InterPro" id="IPR038175">
    <property type="entry name" value="CBM21_dom_sf"/>
</dbReference>
<evidence type="ECO:0000256" key="1">
    <source>
        <dbReference type="SAM" id="MobiDB-lite"/>
    </source>
</evidence>
<dbReference type="Pfam" id="PF03370">
    <property type="entry name" value="CBM_21"/>
    <property type="match status" value="1"/>
</dbReference>
<feature type="region of interest" description="Disordered" evidence="1">
    <location>
        <begin position="297"/>
        <end position="319"/>
    </location>
</feature>
<dbReference type="KEGG" id="caua:113066931"/>
<dbReference type="GeneID" id="113066931"/>
<reference evidence="4" key="1">
    <citation type="submission" date="2025-08" db="UniProtKB">
        <authorList>
            <consortium name="RefSeq"/>
        </authorList>
    </citation>
    <scope>IDENTIFICATION</scope>
    <source>
        <strain evidence="4">Wakin</strain>
        <tissue evidence="4">Muscle</tissue>
    </source>
</reference>
<gene>
    <name evidence="4" type="primary">LOC113066931</name>
</gene>
<accession>A0A6P6MEB5</accession>